<dbReference type="PROSITE" id="PS50057">
    <property type="entry name" value="FERM_3"/>
    <property type="match status" value="1"/>
</dbReference>
<dbReference type="GO" id="GO:0031032">
    <property type="term" value="P:actomyosin structure organization"/>
    <property type="evidence" value="ECO:0007669"/>
    <property type="project" value="TreeGrafter"/>
</dbReference>
<keyword evidence="1" id="KW-0597">Phosphoprotein</keyword>
<evidence type="ECO:0000256" key="1">
    <source>
        <dbReference type="ARBA" id="ARBA00022553"/>
    </source>
</evidence>
<dbReference type="InterPro" id="IPR000798">
    <property type="entry name" value="Ez/rad/moesin-like"/>
</dbReference>
<dbReference type="Gene3D" id="1.20.80.10">
    <property type="match status" value="1"/>
</dbReference>
<dbReference type="InterPro" id="IPR018979">
    <property type="entry name" value="FERM_N"/>
</dbReference>
<proteinExistence type="predicted"/>
<dbReference type="InterPro" id="IPR019749">
    <property type="entry name" value="Band_41_domain"/>
</dbReference>
<dbReference type="GeneTree" id="ENSGT00940000155617"/>
<evidence type="ECO:0000313" key="4">
    <source>
        <dbReference type="Proteomes" id="UP000694388"/>
    </source>
</evidence>
<dbReference type="GO" id="GO:0005856">
    <property type="term" value="C:cytoskeleton"/>
    <property type="evidence" value="ECO:0007669"/>
    <property type="project" value="InterPro"/>
</dbReference>
<name>A0A8C4X0U3_EPTBU</name>
<dbReference type="GO" id="GO:0005198">
    <property type="term" value="F:structural molecule activity"/>
    <property type="evidence" value="ECO:0007669"/>
    <property type="project" value="InterPro"/>
</dbReference>
<dbReference type="CDD" id="cd13184">
    <property type="entry name" value="FERM_C_4_1_family"/>
    <property type="match status" value="1"/>
</dbReference>
<dbReference type="InterPro" id="IPR014352">
    <property type="entry name" value="FERM/acyl-CoA-bd_prot_sf"/>
</dbReference>
<evidence type="ECO:0000259" key="2">
    <source>
        <dbReference type="PROSITE" id="PS50057"/>
    </source>
</evidence>
<dbReference type="PANTHER" id="PTHR23280">
    <property type="entry name" value="4.1 G PROTEIN"/>
    <property type="match status" value="1"/>
</dbReference>
<dbReference type="Gene3D" id="2.30.29.30">
    <property type="entry name" value="Pleckstrin-homology domain (PH domain)/Phosphotyrosine-binding domain (PTB)"/>
    <property type="match status" value="1"/>
</dbReference>
<sequence>PQTISKFLSPSLSNIWPVQPKNARGEELFNLVCDGLLLLEKDYFGLMYRDNSDQKNWLDHAKEIKKQVPDGSWNFIFNVKFYPPDPTELAEDVTRYYLCLQLRRDLMHGRLPCSTVTQALLASYAAQSELGDYDPSAHQPAYLSEAHLHLSPLPLTPDMEEKTTELHKAHKVMVLLQEADISFLESATKLSMYGVDLHHAKDSEGVDIMLGVCANGLLVYRDRLRISRFAWPKILKISYKRRNFYIRLGPGELEQFDSTIGFKLANHRSAKRLWKVCIENHSFFRLLTPEEPPKQRLLRLGSCFRYSGRTQAQSRKASANIDRPSPAFERVGTRQRTFCRSIEPCTLSVMVFLKFDNASPNHNSNSSHNHDLMLFFVFLIYADNDGEPGVLMSAQTITSETASSTTTTHITKVSLPFIYTGVLLKDSVLAEAIREAKEQHPDMDVTRVVVHKETELIDADDEED</sequence>
<dbReference type="Proteomes" id="UP000694388">
    <property type="component" value="Unplaced"/>
</dbReference>
<dbReference type="InterPro" id="IPR029071">
    <property type="entry name" value="Ubiquitin-like_domsf"/>
</dbReference>
<reference evidence="3" key="1">
    <citation type="submission" date="2025-08" db="UniProtKB">
        <authorList>
            <consortium name="Ensembl"/>
        </authorList>
    </citation>
    <scope>IDENTIFICATION</scope>
</reference>
<protein>
    <submittedName>
        <fullName evidence="3">Erythrocyte membrane protein band 4.1 like 2</fullName>
    </submittedName>
</protein>
<dbReference type="Ensembl" id="ENSEBUT00000025709.1">
    <property type="protein sequence ID" value="ENSEBUP00000025133.1"/>
    <property type="gene ID" value="ENSEBUG00000015492.1"/>
</dbReference>
<accession>A0A8C4X0U3</accession>
<dbReference type="Pfam" id="PF05902">
    <property type="entry name" value="4_1_CTD"/>
    <property type="match status" value="1"/>
</dbReference>
<dbReference type="InterPro" id="IPR000299">
    <property type="entry name" value="FERM_domain"/>
</dbReference>
<dbReference type="Pfam" id="PF08736">
    <property type="entry name" value="FA"/>
    <property type="match status" value="1"/>
</dbReference>
<dbReference type="InterPro" id="IPR019748">
    <property type="entry name" value="FERM_central"/>
</dbReference>
<feature type="domain" description="FERM" evidence="2">
    <location>
        <begin position="2"/>
        <end position="288"/>
    </location>
</feature>
<dbReference type="InterPro" id="IPR035963">
    <property type="entry name" value="FERM_2"/>
</dbReference>
<dbReference type="GO" id="GO:0005886">
    <property type="term" value="C:plasma membrane"/>
    <property type="evidence" value="ECO:0007669"/>
    <property type="project" value="TreeGrafter"/>
</dbReference>
<dbReference type="PRINTS" id="PR00661">
    <property type="entry name" value="ERMFAMILY"/>
</dbReference>
<dbReference type="InterPro" id="IPR014847">
    <property type="entry name" value="FA"/>
</dbReference>
<dbReference type="Pfam" id="PF09379">
    <property type="entry name" value="FERM_N"/>
    <property type="match status" value="1"/>
</dbReference>
<dbReference type="CDD" id="cd14473">
    <property type="entry name" value="FERM_B-lobe"/>
    <property type="match status" value="1"/>
</dbReference>
<evidence type="ECO:0000313" key="3">
    <source>
        <dbReference type="Ensembl" id="ENSEBUP00000025133.1"/>
    </source>
</evidence>
<dbReference type="InterPro" id="IPR019747">
    <property type="entry name" value="FERM_CS"/>
</dbReference>
<dbReference type="InterPro" id="IPR018980">
    <property type="entry name" value="FERM_PH-like_C"/>
</dbReference>
<dbReference type="GO" id="GO:0003779">
    <property type="term" value="F:actin binding"/>
    <property type="evidence" value="ECO:0007669"/>
    <property type="project" value="InterPro"/>
</dbReference>
<dbReference type="PROSITE" id="PS00660">
    <property type="entry name" value="FERM_1"/>
    <property type="match status" value="1"/>
</dbReference>
<dbReference type="Pfam" id="PF00373">
    <property type="entry name" value="FERM_M"/>
    <property type="match status" value="1"/>
</dbReference>
<dbReference type="SMART" id="SM01195">
    <property type="entry name" value="FA"/>
    <property type="match status" value="1"/>
</dbReference>
<reference evidence="3" key="2">
    <citation type="submission" date="2025-09" db="UniProtKB">
        <authorList>
            <consortium name="Ensembl"/>
        </authorList>
    </citation>
    <scope>IDENTIFICATION</scope>
</reference>
<dbReference type="FunFam" id="2.30.29.30:FF:000001">
    <property type="entry name" value="Erythrocyte membrane protein band 4.1"/>
    <property type="match status" value="1"/>
</dbReference>
<dbReference type="PANTHER" id="PTHR23280:SF21">
    <property type="entry name" value="PROTEIN 4.1 HOMOLOG"/>
    <property type="match status" value="1"/>
</dbReference>
<organism evidence="3 4">
    <name type="scientific">Eptatretus burgeri</name>
    <name type="common">Inshore hagfish</name>
    <dbReference type="NCBI Taxonomy" id="7764"/>
    <lineage>
        <taxon>Eukaryota</taxon>
        <taxon>Metazoa</taxon>
        <taxon>Chordata</taxon>
        <taxon>Craniata</taxon>
        <taxon>Vertebrata</taxon>
        <taxon>Cyclostomata</taxon>
        <taxon>Myxini</taxon>
        <taxon>Myxiniformes</taxon>
        <taxon>Myxinidae</taxon>
        <taxon>Eptatretinae</taxon>
        <taxon>Eptatretus</taxon>
    </lineage>
</organism>
<dbReference type="SUPFAM" id="SSF54236">
    <property type="entry name" value="Ubiquitin-like"/>
    <property type="match status" value="1"/>
</dbReference>
<dbReference type="SUPFAM" id="SSF50729">
    <property type="entry name" value="PH domain-like"/>
    <property type="match status" value="1"/>
</dbReference>
<dbReference type="AlphaFoldDB" id="A0A8C4X0U3"/>
<dbReference type="InterPro" id="IPR008379">
    <property type="entry name" value="Band_4.1_C"/>
</dbReference>
<dbReference type="SUPFAM" id="SSF47031">
    <property type="entry name" value="Second domain of FERM"/>
    <property type="match status" value="1"/>
</dbReference>
<dbReference type="SMART" id="SM00295">
    <property type="entry name" value="B41"/>
    <property type="match status" value="1"/>
</dbReference>
<dbReference type="Pfam" id="PF09380">
    <property type="entry name" value="FERM_C"/>
    <property type="match status" value="1"/>
</dbReference>
<keyword evidence="4" id="KW-1185">Reference proteome</keyword>
<dbReference type="InterPro" id="IPR011993">
    <property type="entry name" value="PH-like_dom_sf"/>
</dbReference>
<dbReference type="SMART" id="SM01196">
    <property type="entry name" value="FERM_C"/>
    <property type="match status" value="1"/>
</dbReference>
<dbReference type="Gene3D" id="3.10.20.90">
    <property type="entry name" value="Phosphatidylinositol 3-kinase Catalytic Subunit, Chain A, domain 1"/>
    <property type="match status" value="1"/>
</dbReference>
<dbReference type="PRINTS" id="PR00935">
    <property type="entry name" value="BAND41"/>
</dbReference>